<proteinExistence type="predicted"/>
<reference evidence="2 3" key="1">
    <citation type="submission" date="2023-01" db="EMBL/GenBank/DDBJ databases">
        <title>Genomes from the Australian National Cyanobacteria Reference Collection.</title>
        <authorList>
            <person name="Willis A."/>
            <person name="Lee E.M.F."/>
        </authorList>
    </citation>
    <scope>NUCLEOTIDE SEQUENCE [LARGE SCALE GENOMIC DNA]</scope>
    <source>
        <strain evidence="2 3">CS-1033</strain>
    </source>
</reference>
<dbReference type="Proteomes" id="UP001212499">
    <property type="component" value="Unassembled WGS sequence"/>
</dbReference>
<feature type="domain" description="DUF4347" evidence="1">
    <location>
        <begin position="14"/>
        <end position="57"/>
    </location>
</feature>
<dbReference type="InterPro" id="IPR025592">
    <property type="entry name" value="DUF4347"/>
</dbReference>
<dbReference type="RefSeq" id="WP_271731599.1">
    <property type="nucleotide sequence ID" value="NZ_JANQDP010000057.1"/>
</dbReference>
<accession>A0ABT5APS8</accession>
<evidence type="ECO:0000313" key="2">
    <source>
        <dbReference type="EMBL" id="MDB9538914.1"/>
    </source>
</evidence>
<organism evidence="2 3">
    <name type="scientific">Anabaenopsis arnoldii</name>
    <dbReference type="NCBI Taxonomy" id="2152938"/>
    <lineage>
        <taxon>Bacteria</taxon>
        <taxon>Bacillati</taxon>
        <taxon>Cyanobacteriota</taxon>
        <taxon>Cyanophyceae</taxon>
        <taxon>Nostocales</taxon>
        <taxon>Nodulariaceae</taxon>
        <taxon>Anabaenopsis</taxon>
    </lineage>
</organism>
<evidence type="ECO:0000313" key="3">
    <source>
        <dbReference type="Proteomes" id="UP001212499"/>
    </source>
</evidence>
<dbReference type="Pfam" id="PF14252">
    <property type="entry name" value="DUF4347"/>
    <property type="match status" value="1"/>
</dbReference>
<protein>
    <submittedName>
        <fullName evidence="2">DUF4347 domain-containing protein</fullName>
    </submittedName>
</protein>
<dbReference type="EMBL" id="JAQMUH010000057">
    <property type="protein sequence ID" value="MDB9538914.1"/>
    <property type="molecule type" value="Genomic_DNA"/>
</dbReference>
<gene>
    <name evidence="2" type="ORF">PN457_04435</name>
</gene>
<feature type="non-terminal residue" evidence="2">
    <location>
        <position position="58"/>
    </location>
</feature>
<evidence type="ECO:0000259" key="1">
    <source>
        <dbReference type="Pfam" id="PF14252"/>
    </source>
</evidence>
<comment type="caution">
    <text evidence="2">The sequence shown here is derived from an EMBL/GenBank/DDBJ whole genome shotgun (WGS) entry which is preliminary data.</text>
</comment>
<keyword evidence="3" id="KW-1185">Reference proteome</keyword>
<sequence>MLSTTHNTLTPVAIVFIDSTVSDYQTLAAGVIPGITTVILNPDEDGITQITRFLAQHP</sequence>
<name>A0ABT5APS8_9CYAN</name>